<evidence type="ECO:0000259" key="1">
    <source>
        <dbReference type="Pfam" id="PF08242"/>
    </source>
</evidence>
<keyword evidence="2" id="KW-0489">Methyltransferase</keyword>
<dbReference type="InterPro" id="IPR029063">
    <property type="entry name" value="SAM-dependent_MTases_sf"/>
</dbReference>
<keyword evidence="2" id="KW-0808">Transferase</keyword>
<reference evidence="2" key="1">
    <citation type="submission" date="2020-03" db="EMBL/GenBank/DDBJ databases">
        <title>The deep terrestrial virosphere.</title>
        <authorList>
            <person name="Holmfeldt K."/>
            <person name="Nilsson E."/>
            <person name="Simone D."/>
            <person name="Lopez-Fernandez M."/>
            <person name="Wu X."/>
            <person name="de Brujin I."/>
            <person name="Lundin D."/>
            <person name="Andersson A."/>
            <person name="Bertilsson S."/>
            <person name="Dopson M."/>
        </authorList>
    </citation>
    <scope>NUCLEOTIDE SEQUENCE</scope>
    <source>
        <strain evidence="3">MM415A00595</strain>
        <strain evidence="2">MM415B00994</strain>
    </source>
</reference>
<name>A0A6M3IVG5_9ZZZZ</name>
<evidence type="ECO:0000313" key="2">
    <source>
        <dbReference type="EMBL" id="QJA61151.1"/>
    </source>
</evidence>
<dbReference type="GO" id="GO:0032259">
    <property type="term" value="P:methylation"/>
    <property type="evidence" value="ECO:0007669"/>
    <property type="project" value="UniProtKB-KW"/>
</dbReference>
<gene>
    <name evidence="3" type="ORF">MM415A00595_0008</name>
    <name evidence="2" type="ORF">MM415B00994_0008</name>
</gene>
<dbReference type="GO" id="GO:0008168">
    <property type="term" value="F:methyltransferase activity"/>
    <property type="evidence" value="ECO:0007669"/>
    <property type="project" value="UniProtKB-KW"/>
</dbReference>
<dbReference type="EMBL" id="MT141432">
    <property type="protein sequence ID" value="QJA61151.1"/>
    <property type="molecule type" value="Genomic_DNA"/>
</dbReference>
<dbReference type="PANTHER" id="PTHR43861">
    <property type="entry name" value="TRANS-ACONITATE 2-METHYLTRANSFERASE-RELATED"/>
    <property type="match status" value="1"/>
</dbReference>
<dbReference type="AlphaFoldDB" id="A0A6M3IVG5"/>
<dbReference type="Gene3D" id="3.40.50.150">
    <property type="entry name" value="Vaccinia Virus protein VP39"/>
    <property type="match status" value="1"/>
</dbReference>
<dbReference type="InterPro" id="IPR013217">
    <property type="entry name" value="Methyltransf_12"/>
</dbReference>
<dbReference type="SUPFAM" id="SSF53335">
    <property type="entry name" value="S-adenosyl-L-methionine-dependent methyltransferases"/>
    <property type="match status" value="1"/>
</dbReference>
<dbReference type="CDD" id="cd02440">
    <property type="entry name" value="AdoMet_MTases"/>
    <property type="match status" value="1"/>
</dbReference>
<organism evidence="2">
    <name type="scientific">viral metagenome</name>
    <dbReference type="NCBI Taxonomy" id="1070528"/>
    <lineage>
        <taxon>unclassified sequences</taxon>
        <taxon>metagenomes</taxon>
        <taxon>organismal metagenomes</taxon>
    </lineage>
</organism>
<feature type="domain" description="Methyltransferase type 12" evidence="1">
    <location>
        <begin position="137"/>
        <end position="224"/>
    </location>
</feature>
<evidence type="ECO:0000313" key="3">
    <source>
        <dbReference type="EMBL" id="QJA81067.1"/>
    </source>
</evidence>
<dbReference type="Pfam" id="PF08242">
    <property type="entry name" value="Methyltransf_12"/>
    <property type="match status" value="1"/>
</dbReference>
<sequence length="269" mass="31006">MSSMVLRCPSCDIQMNVTVPDGVSEAFDKGYTEGINLVTEVFTEMLPLDHYKNEVEKSKVLIQDLAEFLEEDIGEVKLKTSFPEGRLAEEWVKKVDTETFYRDNKDYLYDNIKYNQFPRYHIERLLPLALMYHVKILDIGCGIGMLAFMLSAENEVTGYDINQKVIDFCNFRKSKYNSDVEFTTEEPDYGQFDLITAIGTLEHIENLEAFIRKLGGTMKQGALLYHYDDFGDQNISPMHFNHSNEINGWLEEAGFKILTGRWAIKDANI</sequence>
<dbReference type="EMBL" id="MT142446">
    <property type="protein sequence ID" value="QJA81067.1"/>
    <property type="molecule type" value="Genomic_DNA"/>
</dbReference>
<accession>A0A6M3IVG5</accession>
<protein>
    <submittedName>
        <fullName evidence="2">Putative methyltransferase</fullName>
    </submittedName>
</protein>
<proteinExistence type="predicted"/>